<protein>
    <submittedName>
        <fullName evidence="2">Testis-expressed protein 49-like</fullName>
    </submittedName>
</protein>
<keyword evidence="1" id="KW-1185">Reference proteome</keyword>
<sequence length="144" mass="16745">MAFFGISQLGYQNTIREGTIQAKMDPVRSKTQIGFVALPPLAEKNPPRRSIVPIDQVSGYGPGPQGSHVEYTRMRAKHIRSPKEPFEVYRFPIQTSRQVGWWSKEEPLRKNQPWTYVPRHVHVNSEMTRFVNEMSLTNREFTLF</sequence>
<dbReference type="Pfam" id="PF22593">
    <property type="entry name" value="SPMIP11"/>
    <property type="match status" value="1"/>
</dbReference>
<dbReference type="InterPro" id="IPR038775">
    <property type="entry name" value="SPMIP11"/>
</dbReference>
<evidence type="ECO:0000313" key="1">
    <source>
        <dbReference type="Proteomes" id="UP000694844"/>
    </source>
</evidence>
<dbReference type="GeneID" id="111137512"/>
<reference evidence="2" key="2">
    <citation type="submission" date="2025-08" db="UniProtKB">
        <authorList>
            <consortium name="RefSeq"/>
        </authorList>
    </citation>
    <scope>IDENTIFICATION</scope>
    <source>
        <tissue evidence="2">Whole sample</tissue>
    </source>
</reference>
<dbReference type="RefSeq" id="XP_022344698.1">
    <property type="nucleotide sequence ID" value="XM_022488990.1"/>
</dbReference>
<dbReference type="KEGG" id="cvn:111137512"/>
<dbReference type="PANTHER" id="PTHR35263">
    <property type="entry name" value="TESTIS-EXPRESSED PROTEIN 49"/>
    <property type="match status" value="1"/>
</dbReference>
<proteinExistence type="predicted"/>
<evidence type="ECO:0000313" key="2">
    <source>
        <dbReference type="RefSeq" id="XP_022344698.1"/>
    </source>
</evidence>
<organism evidence="1 2">
    <name type="scientific">Crassostrea virginica</name>
    <name type="common">Eastern oyster</name>
    <dbReference type="NCBI Taxonomy" id="6565"/>
    <lineage>
        <taxon>Eukaryota</taxon>
        <taxon>Metazoa</taxon>
        <taxon>Spiralia</taxon>
        <taxon>Lophotrochozoa</taxon>
        <taxon>Mollusca</taxon>
        <taxon>Bivalvia</taxon>
        <taxon>Autobranchia</taxon>
        <taxon>Pteriomorphia</taxon>
        <taxon>Ostreida</taxon>
        <taxon>Ostreoidea</taxon>
        <taxon>Ostreidae</taxon>
        <taxon>Crassostrea</taxon>
    </lineage>
</organism>
<dbReference type="PANTHER" id="PTHR35263:SF1">
    <property type="entry name" value="TESTIS-EXPRESSED PROTEIN 49"/>
    <property type="match status" value="1"/>
</dbReference>
<reference evidence="1" key="1">
    <citation type="submission" date="2024-06" db="UniProtKB">
        <authorList>
            <consortium name="RefSeq"/>
        </authorList>
    </citation>
    <scope>NUCLEOTIDE SEQUENCE [LARGE SCALE GENOMIC DNA]</scope>
</reference>
<accession>A0A8B8EYS4</accession>
<dbReference type="OrthoDB" id="7085216at2759"/>
<dbReference type="Proteomes" id="UP000694844">
    <property type="component" value="Chromosome 1"/>
</dbReference>
<gene>
    <name evidence="2" type="primary">LOC111137512</name>
</gene>
<dbReference type="AlphaFoldDB" id="A0A8B8EYS4"/>
<name>A0A8B8EYS4_CRAVI</name>